<evidence type="ECO:0000259" key="1">
    <source>
        <dbReference type="PROSITE" id="PS50943"/>
    </source>
</evidence>
<dbReference type="PROSITE" id="PS50943">
    <property type="entry name" value="HTH_CROC1"/>
    <property type="match status" value="1"/>
</dbReference>
<reference evidence="2" key="1">
    <citation type="submission" date="2021-11" db="EMBL/GenBank/DDBJ databases">
        <title>Streptomyces corallinus and Kineosporia corallina sp. nov., two new coral-derived marine actinobacteria.</title>
        <authorList>
            <person name="Buangrab K."/>
            <person name="Sutthacheep M."/>
            <person name="Yeemin T."/>
            <person name="Harunari E."/>
            <person name="Igarashi Y."/>
            <person name="Sripreechasak P."/>
            <person name="Kanchanasin P."/>
            <person name="Tanasupawat S."/>
            <person name="Phongsopitanun W."/>
        </authorList>
    </citation>
    <scope>NUCLEOTIDE SEQUENCE</scope>
    <source>
        <strain evidence="2">JCM 31032</strain>
    </source>
</reference>
<dbReference type="InterPro" id="IPR010982">
    <property type="entry name" value="Lambda_DNA-bd_dom_sf"/>
</dbReference>
<dbReference type="RefSeq" id="WP_231443064.1">
    <property type="nucleotide sequence ID" value="NZ_JAJOMB010000008.1"/>
</dbReference>
<evidence type="ECO:0000313" key="2">
    <source>
        <dbReference type="EMBL" id="MCD5312638.1"/>
    </source>
</evidence>
<dbReference type="Pfam" id="PF13560">
    <property type="entry name" value="HTH_31"/>
    <property type="match status" value="1"/>
</dbReference>
<accession>A0A9X1NEH4</accession>
<feature type="domain" description="HTH cro/C1-type" evidence="1">
    <location>
        <begin position="18"/>
        <end position="72"/>
    </location>
</feature>
<dbReference type="CDD" id="cd00093">
    <property type="entry name" value="HTH_XRE"/>
    <property type="match status" value="1"/>
</dbReference>
<comment type="caution">
    <text evidence="2">The sequence shown here is derived from an EMBL/GenBank/DDBJ whole genome shotgun (WGS) entry which is preliminary data.</text>
</comment>
<organism evidence="2 3">
    <name type="scientific">Kineosporia babensis</name>
    <dbReference type="NCBI Taxonomy" id="499548"/>
    <lineage>
        <taxon>Bacteria</taxon>
        <taxon>Bacillati</taxon>
        <taxon>Actinomycetota</taxon>
        <taxon>Actinomycetes</taxon>
        <taxon>Kineosporiales</taxon>
        <taxon>Kineosporiaceae</taxon>
        <taxon>Kineosporia</taxon>
    </lineage>
</organism>
<keyword evidence="3" id="KW-1185">Reference proteome</keyword>
<dbReference type="Proteomes" id="UP001138997">
    <property type="component" value="Unassembled WGS sequence"/>
</dbReference>
<dbReference type="SMART" id="SM00530">
    <property type="entry name" value="HTH_XRE"/>
    <property type="match status" value="1"/>
</dbReference>
<proteinExistence type="predicted"/>
<dbReference type="SUPFAM" id="SSF47413">
    <property type="entry name" value="lambda repressor-like DNA-binding domains"/>
    <property type="match status" value="1"/>
</dbReference>
<dbReference type="Gene3D" id="1.10.260.40">
    <property type="entry name" value="lambda repressor-like DNA-binding domains"/>
    <property type="match status" value="1"/>
</dbReference>
<dbReference type="AlphaFoldDB" id="A0A9X1NEH4"/>
<gene>
    <name evidence="2" type="ORF">LR394_17155</name>
</gene>
<dbReference type="InterPro" id="IPR043917">
    <property type="entry name" value="DUF5753"/>
</dbReference>
<dbReference type="EMBL" id="JAJOMB010000008">
    <property type="protein sequence ID" value="MCD5312638.1"/>
    <property type="molecule type" value="Genomic_DNA"/>
</dbReference>
<sequence length="281" mass="31095">MASRTPPTVRMRRLASELRRLRGAAGMSREDVAERTDINVATLYRLETAKGRPQRRTLTSLLELYQVAPEERDVLFALLKAAGEKGWVQPFAGAIPEHYSMYIQLESEAASVRNFESLLIPGLLQTEGYIRSSSTGQSPLMPGDQIDLQAKIRVGRQNLLTRSNPLALWAIVDEAVLWREVGGPAVMREQFEHLLTMMELPNVTIQIVPFTAGSHVGMRGSFSLLEFPDPDPTVACVETMAGNLFQETEEEVRACTVAFDHLRATAASPAQSARMVSSRLA</sequence>
<name>A0A9X1NEH4_9ACTN</name>
<dbReference type="Pfam" id="PF19054">
    <property type="entry name" value="DUF5753"/>
    <property type="match status" value="1"/>
</dbReference>
<protein>
    <submittedName>
        <fullName evidence="2">Helix-turn-helix domain-containing protein</fullName>
    </submittedName>
</protein>
<dbReference type="InterPro" id="IPR001387">
    <property type="entry name" value="Cro/C1-type_HTH"/>
</dbReference>
<dbReference type="GO" id="GO:0003677">
    <property type="term" value="F:DNA binding"/>
    <property type="evidence" value="ECO:0007669"/>
    <property type="project" value="InterPro"/>
</dbReference>
<evidence type="ECO:0000313" key="3">
    <source>
        <dbReference type="Proteomes" id="UP001138997"/>
    </source>
</evidence>